<evidence type="ECO:0000313" key="3">
    <source>
        <dbReference type="EMBL" id="RNB59425.1"/>
    </source>
</evidence>
<dbReference type="Gene3D" id="1.10.30.50">
    <property type="match status" value="1"/>
</dbReference>
<dbReference type="CDD" id="cd00085">
    <property type="entry name" value="HNHc"/>
    <property type="match status" value="1"/>
</dbReference>
<sequence>MAKLTPEEKDRRKLERKLKKYKETHKSLNGIDYKLCNKCGDWFPSTDEYFYRNKSNSIDGLHPSCKQCAIIKSIIRQNENPEAIKAYAKENYRNKVQYYKDKFNRWVNNNPERIKQLTKDWRQNNREKLKEYRIERELHKKHDISDEELNELYAYCNSSCMYCGITEEESVEKYGHKLHKDHAINDGSNGIENCILACKSCNSSKRNKDWDVWFTTENPKYTQERFVKIKEWLDKFTI</sequence>
<name>A0A3M8B9C5_9BACL</name>
<dbReference type="InterPro" id="IPR002711">
    <property type="entry name" value="HNH"/>
</dbReference>
<feature type="coiled-coil region" evidence="1">
    <location>
        <begin position="4"/>
        <end position="31"/>
    </location>
</feature>
<proteinExistence type="predicted"/>
<dbReference type="GO" id="GO:0008270">
    <property type="term" value="F:zinc ion binding"/>
    <property type="evidence" value="ECO:0007669"/>
    <property type="project" value="InterPro"/>
</dbReference>
<feature type="domain" description="HNH" evidence="2">
    <location>
        <begin position="160"/>
        <end position="207"/>
    </location>
</feature>
<comment type="caution">
    <text evidence="3">The sequence shown here is derived from an EMBL/GenBank/DDBJ whole genome shotgun (WGS) entry which is preliminary data.</text>
</comment>
<keyword evidence="1" id="KW-0175">Coiled coil</keyword>
<dbReference type="Proteomes" id="UP000268829">
    <property type="component" value="Unassembled WGS sequence"/>
</dbReference>
<dbReference type="GO" id="GO:0003676">
    <property type="term" value="F:nucleic acid binding"/>
    <property type="evidence" value="ECO:0007669"/>
    <property type="project" value="InterPro"/>
</dbReference>
<evidence type="ECO:0000259" key="2">
    <source>
        <dbReference type="Pfam" id="PF01844"/>
    </source>
</evidence>
<evidence type="ECO:0000313" key="4">
    <source>
        <dbReference type="Proteomes" id="UP000268829"/>
    </source>
</evidence>
<evidence type="ECO:0000256" key="1">
    <source>
        <dbReference type="SAM" id="Coils"/>
    </source>
</evidence>
<organism evidence="3 4">
    <name type="scientific">Brevibacillus gelatini</name>
    <dbReference type="NCBI Taxonomy" id="1655277"/>
    <lineage>
        <taxon>Bacteria</taxon>
        <taxon>Bacillati</taxon>
        <taxon>Bacillota</taxon>
        <taxon>Bacilli</taxon>
        <taxon>Bacillales</taxon>
        <taxon>Paenibacillaceae</taxon>
        <taxon>Brevibacillus</taxon>
    </lineage>
</organism>
<dbReference type="InterPro" id="IPR003615">
    <property type="entry name" value="HNH_nuc"/>
</dbReference>
<dbReference type="AlphaFoldDB" id="A0A3M8B9C5"/>
<dbReference type="Pfam" id="PF01844">
    <property type="entry name" value="HNH"/>
    <property type="match status" value="1"/>
</dbReference>
<gene>
    <name evidence="3" type="ORF">EDM57_04595</name>
</gene>
<protein>
    <recommendedName>
        <fullName evidence="2">HNH domain-containing protein</fullName>
    </recommendedName>
</protein>
<accession>A0A3M8B9C5</accession>
<dbReference type="OrthoDB" id="2666697at2"/>
<reference evidence="3 4" key="1">
    <citation type="submission" date="2018-10" db="EMBL/GenBank/DDBJ databases">
        <title>Phylogenomics of Brevibacillus.</title>
        <authorList>
            <person name="Dunlap C."/>
        </authorList>
    </citation>
    <scope>NUCLEOTIDE SEQUENCE [LARGE SCALE GENOMIC DNA]</scope>
    <source>
        <strain evidence="3 4">DSM 100115</strain>
    </source>
</reference>
<dbReference type="GO" id="GO:0004519">
    <property type="term" value="F:endonuclease activity"/>
    <property type="evidence" value="ECO:0007669"/>
    <property type="project" value="InterPro"/>
</dbReference>
<dbReference type="EMBL" id="RHHS01000013">
    <property type="protein sequence ID" value="RNB59425.1"/>
    <property type="molecule type" value="Genomic_DNA"/>
</dbReference>
<dbReference type="RefSeq" id="WP_122903592.1">
    <property type="nucleotide sequence ID" value="NZ_RHHS01000013.1"/>
</dbReference>
<keyword evidence="4" id="KW-1185">Reference proteome</keyword>